<dbReference type="Proteomes" id="UP000586918">
    <property type="component" value="Unassembled WGS sequence"/>
</dbReference>
<organism evidence="2 3">
    <name type="scientific">Pseudonocardia bannensis</name>
    <dbReference type="NCBI Taxonomy" id="630973"/>
    <lineage>
        <taxon>Bacteria</taxon>
        <taxon>Bacillati</taxon>
        <taxon>Actinomycetota</taxon>
        <taxon>Actinomycetes</taxon>
        <taxon>Pseudonocardiales</taxon>
        <taxon>Pseudonocardiaceae</taxon>
        <taxon>Pseudonocardia</taxon>
    </lineage>
</organism>
<dbReference type="RefSeq" id="WP_169415955.1">
    <property type="nucleotide sequence ID" value="NZ_JAAXKZ010000172.1"/>
</dbReference>
<dbReference type="EMBL" id="JAAXKZ010000172">
    <property type="protein sequence ID" value="NMH95294.1"/>
    <property type="molecule type" value="Genomic_DNA"/>
</dbReference>
<accession>A0A848DSW4</accession>
<keyword evidence="3" id="KW-1185">Reference proteome</keyword>
<comment type="caution">
    <text evidence="2">The sequence shown here is derived from an EMBL/GenBank/DDBJ whole genome shotgun (WGS) entry which is preliminary data.</text>
</comment>
<evidence type="ECO:0000256" key="1">
    <source>
        <dbReference type="SAM" id="MobiDB-lite"/>
    </source>
</evidence>
<dbReference type="AlphaFoldDB" id="A0A848DSW4"/>
<sequence>MYSDRGGWPPEAGDQDRSRSWENVHDDGHRAELLSYGHDFMRLDECGGPAPGSDRYVL</sequence>
<feature type="compositionally biased region" description="Basic and acidic residues" evidence="1">
    <location>
        <begin position="14"/>
        <end position="24"/>
    </location>
</feature>
<evidence type="ECO:0000313" key="3">
    <source>
        <dbReference type="Proteomes" id="UP000586918"/>
    </source>
</evidence>
<evidence type="ECO:0000313" key="2">
    <source>
        <dbReference type="EMBL" id="NMH95294.1"/>
    </source>
</evidence>
<gene>
    <name evidence="2" type="ORF">HF519_27815</name>
</gene>
<reference evidence="2 3" key="1">
    <citation type="submission" date="2020-04" db="EMBL/GenBank/DDBJ databases">
        <authorList>
            <person name="Klaysubun C."/>
            <person name="Duangmal K."/>
            <person name="Lipun K."/>
        </authorList>
    </citation>
    <scope>NUCLEOTIDE SEQUENCE [LARGE SCALE GENOMIC DNA]</scope>
    <source>
        <strain evidence="2 3">DSM 45300</strain>
    </source>
</reference>
<name>A0A848DSW4_9PSEU</name>
<proteinExistence type="predicted"/>
<protein>
    <submittedName>
        <fullName evidence="2">Uncharacterized protein</fullName>
    </submittedName>
</protein>
<feature type="region of interest" description="Disordered" evidence="1">
    <location>
        <begin position="1"/>
        <end position="24"/>
    </location>
</feature>